<dbReference type="InterPro" id="IPR000182">
    <property type="entry name" value="GNAT_dom"/>
</dbReference>
<dbReference type="PROSITE" id="PS51186">
    <property type="entry name" value="GNAT"/>
    <property type="match status" value="1"/>
</dbReference>
<organism evidence="2 3">
    <name type="scientific">Clostridium botulinum</name>
    <dbReference type="NCBI Taxonomy" id="1491"/>
    <lineage>
        <taxon>Bacteria</taxon>
        <taxon>Bacillati</taxon>
        <taxon>Bacillota</taxon>
        <taxon>Clostridia</taxon>
        <taxon>Eubacteriales</taxon>
        <taxon>Clostridiaceae</taxon>
        <taxon>Clostridium</taxon>
    </lineage>
</organism>
<dbReference type="EMBL" id="SWOV01000037">
    <property type="protein sequence ID" value="NFF88701.1"/>
    <property type="molecule type" value="Genomic_DNA"/>
</dbReference>
<keyword evidence="2" id="KW-0808">Transferase</keyword>
<dbReference type="Proteomes" id="UP000476820">
    <property type="component" value="Unassembled WGS sequence"/>
</dbReference>
<sequence>MSYEQQRALFINAIEKMKTMPLVDTVELKSLETWEIVNGKEIAPLWFPSKIQIEYEIKNIGNMSLELQTNLNRSKFEDLEIVSIDINSRYRLEGYGRKLIDQAKKIASKFNVRLYGDYMDSSKEFYKHCGFNIKGRKFEILSI</sequence>
<dbReference type="Pfam" id="PF00583">
    <property type="entry name" value="Acetyltransf_1"/>
    <property type="match status" value="1"/>
</dbReference>
<dbReference type="Gene3D" id="3.40.630.30">
    <property type="match status" value="1"/>
</dbReference>
<reference evidence="2 3" key="1">
    <citation type="submission" date="2019-04" db="EMBL/GenBank/DDBJ databases">
        <title>Genome sequencing of Clostridium botulinum Groups I-IV and Clostridium butyricum.</title>
        <authorList>
            <person name="Brunt J."/>
            <person name="Van Vliet A.H.M."/>
            <person name="Stringer S.C."/>
            <person name="Carter A.T."/>
            <person name="Peck M.W."/>
        </authorList>
    </citation>
    <scope>NUCLEOTIDE SEQUENCE [LARGE SCALE GENOMIC DNA]</scope>
    <source>
        <strain evidence="2 3">1605</strain>
    </source>
</reference>
<dbReference type="SUPFAM" id="SSF55729">
    <property type="entry name" value="Acyl-CoA N-acyltransferases (Nat)"/>
    <property type="match status" value="1"/>
</dbReference>
<protein>
    <submittedName>
        <fullName evidence="2">GNAT family N-acetyltransferase</fullName>
    </submittedName>
</protein>
<dbReference type="GO" id="GO:0016747">
    <property type="term" value="F:acyltransferase activity, transferring groups other than amino-acyl groups"/>
    <property type="evidence" value="ECO:0007669"/>
    <property type="project" value="InterPro"/>
</dbReference>
<comment type="caution">
    <text evidence="2">The sequence shown here is derived from an EMBL/GenBank/DDBJ whole genome shotgun (WGS) entry which is preliminary data.</text>
</comment>
<name>A0A0M1M2F9_CLOBO</name>
<feature type="domain" description="N-acetyltransferase" evidence="1">
    <location>
        <begin position="15"/>
        <end position="143"/>
    </location>
</feature>
<dbReference type="InterPro" id="IPR016181">
    <property type="entry name" value="Acyl_CoA_acyltransferase"/>
</dbReference>
<accession>A0A0M1M2F9</accession>
<dbReference type="RefSeq" id="WP_053532509.1">
    <property type="nucleotide sequence ID" value="NZ_LFPA01000150.1"/>
</dbReference>
<evidence type="ECO:0000259" key="1">
    <source>
        <dbReference type="PROSITE" id="PS51186"/>
    </source>
</evidence>
<evidence type="ECO:0000313" key="2">
    <source>
        <dbReference type="EMBL" id="NFF88701.1"/>
    </source>
</evidence>
<evidence type="ECO:0000313" key="3">
    <source>
        <dbReference type="Proteomes" id="UP000476820"/>
    </source>
</evidence>
<gene>
    <name evidence="2" type="ORF">FC774_12620</name>
</gene>
<proteinExistence type="predicted"/>
<dbReference type="AlphaFoldDB" id="A0A0M1M2F9"/>
<dbReference type="OrthoDB" id="2463977at2"/>